<dbReference type="EMBL" id="BEZZ01043450">
    <property type="protein sequence ID" value="GCC40935.1"/>
    <property type="molecule type" value="Genomic_DNA"/>
</dbReference>
<name>A0A401TE91_CHIPU</name>
<organism evidence="1 2">
    <name type="scientific">Chiloscyllium punctatum</name>
    <name type="common">Brownbanded bambooshark</name>
    <name type="synonym">Hemiscyllium punctatum</name>
    <dbReference type="NCBI Taxonomy" id="137246"/>
    <lineage>
        <taxon>Eukaryota</taxon>
        <taxon>Metazoa</taxon>
        <taxon>Chordata</taxon>
        <taxon>Craniata</taxon>
        <taxon>Vertebrata</taxon>
        <taxon>Chondrichthyes</taxon>
        <taxon>Elasmobranchii</taxon>
        <taxon>Galeomorphii</taxon>
        <taxon>Galeoidea</taxon>
        <taxon>Orectolobiformes</taxon>
        <taxon>Hemiscylliidae</taxon>
        <taxon>Chiloscyllium</taxon>
    </lineage>
</organism>
<dbReference type="OrthoDB" id="10061469at2759"/>
<dbReference type="Proteomes" id="UP000287033">
    <property type="component" value="Unassembled WGS sequence"/>
</dbReference>
<protein>
    <submittedName>
        <fullName evidence="1">Uncharacterized protein</fullName>
    </submittedName>
</protein>
<gene>
    <name evidence="1" type="ORF">chiPu_0024646</name>
</gene>
<dbReference type="PANTHER" id="PTHR15976">
    <property type="entry name" value="CONSTITUTIVE COACTIVATOR OF PEROXISOME PROLIFERATOR-ACTIVATED RECEPTOR GAMMA"/>
    <property type="match status" value="1"/>
</dbReference>
<keyword evidence="2" id="KW-1185">Reference proteome</keyword>
<dbReference type="STRING" id="137246.A0A401TE91"/>
<sequence>MDITTPPLPAVAPEVLRVADHRHRKGLMYPYIYQVLTMGELKLPVCIEDETNTELPPATLLYRLARQYIYGVLFSLSETQRRAERLAMRRRIPVQ</sequence>
<evidence type="ECO:0000313" key="2">
    <source>
        <dbReference type="Proteomes" id="UP000287033"/>
    </source>
</evidence>
<dbReference type="InterPro" id="IPR026784">
    <property type="entry name" value="Coact_PPARg"/>
</dbReference>
<reference evidence="1 2" key="1">
    <citation type="journal article" date="2018" name="Nat. Ecol. Evol.">
        <title>Shark genomes provide insights into elasmobranch evolution and the origin of vertebrates.</title>
        <authorList>
            <person name="Hara Y"/>
            <person name="Yamaguchi K"/>
            <person name="Onimaru K"/>
            <person name="Kadota M"/>
            <person name="Koyanagi M"/>
            <person name="Keeley SD"/>
            <person name="Tatsumi K"/>
            <person name="Tanaka K"/>
            <person name="Motone F"/>
            <person name="Kageyama Y"/>
            <person name="Nozu R"/>
            <person name="Adachi N"/>
            <person name="Nishimura O"/>
            <person name="Nakagawa R"/>
            <person name="Tanegashima C"/>
            <person name="Kiyatake I"/>
            <person name="Matsumoto R"/>
            <person name="Murakumo K"/>
            <person name="Nishida K"/>
            <person name="Terakita A"/>
            <person name="Kuratani S"/>
            <person name="Sato K"/>
            <person name="Hyodo S Kuraku.S."/>
        </authorList>
    </citation>
    <scope>NUCLEOTIDE SEQUENCE [LARGE SCALE GENOMIC DNA]</scope>
</reference>
<dbReference type="GO" id="GO:0005634">
    <property type="term" value="C:nucleus"/>
    <property type="evidence" value="ECO:0007669"/>
    <property type="project" value="TreeGrafter"/>
</dbReference>
<evidence type="ECO:0000313" key="1">
    <source>
        <dbReference type="EMBL" id="GCC40935.1"/>
    </source>
</evidence>
<feature type="non-terminal residue" evidence="1">
    <location>
        <position position="95"/>
    </location>
</feature>
<dbReference type="PANTHER" id="PTHR15976:SF15">
    <property type="entry name" value="CONSTITUTIVE COACTIVATOR OF PPAR-GAMMA-LIKE PROTEIN 2"/>
    <property type="match status" value="1"/>
</dbReference>
<dbReference type="AlphaFoldDB" id="A0A401TE91"/>
<proteinExistence type="predicted"/>
<comment type="caution">
    <text evidence="1">The sequence shown here is derived from an EMBL/GenBank/DDBJ whole genome shotgun (WGS) entry which is preliminary data.</text>
</comment>
<accession>A0A401TE91</accession>